<name>A0A8S5UTP7_9CAUD</name>
<accession>A0A8S5UTP7</accession>
<proteinExistence type="predicted"/>
<evidence type="ECO:0000313" key="1">
    <source>
        <dbReference type="EMBL" id="DAF97819.1"/>
    </source>
</evidence>
<sequence length="741" mass="87452">MIGIPMYSVGEGRFIKEKIKKSSDRIKTSFMNQSFDLRNLYINKLNSIACGMETRQVPWNELTEEDEIQEILRMHPEYELDYNLELYEEKMLSMGLDPTEGMFAQFPPGQPVLTSGRFRHLNRMNEVIEQEHLNNPMVAEMMGVQRQQPQEAQLEQDYYTRAHAHQIQQSYAEIYAIGMAPQMPYTPWPIIDVNVVTPTAIKDFYIPLIDIPKRVYDMTIQPPEDISAEMADLSIPYEVRYAKYEATLKYYNEYVEYMKGAQYEQTKQQVYNSIRELLDQRQVLLNSNYYYMTPEIRRSWEMDIQRIDMQIQTLQNSIPQYERDEFWALEQKALEYNYQADKYNKAKLKYYHDMVERSIDSRPNVPKFILAEDLIAQGCRFDSKTKEWYDSYGLPLHPEKRAAMIQVNAVKSQLMSELEARDRRLKLIDDGLFYFGIFKNAMLDSGYDIETIDEIWSNNDPFGINYNLDYNPYYQTPDTWEEYYKRVNPTVNRDYSMEFEKDIKDMSDEEREVFVRRRKAREMNQRAAGVIMMHPDDLLRRKYGRGTMDGGFTRVYGLRFPFTAALQDYKDNYDPSKKEGMLDFANYTHDAYIQSEQNKRLTTFQGLYDRQALADTLDNFAFKTQIGRTSDLLNEMDSNVEFAKAMNEGVLGLSLPNELGYNYNKRRIGFDNSILQNMERVKQRLPEGARIKDPDVDTYNDSSLEQIQKERYSNAMRESKRLKEFFSPELGGTWDASAVND</sequence>
<organism evidence="1">
    <name type="scientific">Myoviridae sp. ctYA416</name>
    <dbReference type="NCBI Taxonomy" id="2825125"/>
    <lineage>
        <taxon>Viruses</taxon>
        <taxon>Duplodnaviria</taxon>
        <taxon>Heunggongvirae</taxon>
        <taxon>Uroviricota</taxon>
        <taxon>Caudoviricetes</taxon>
    </lineage>
</organism>
<protein>
    <submittedName>
        <fullName evidence="1">Uncharacterized protein</fullName>
    </submittedName>
</protein>
<reference evidence="1" key="1">
    <citation type="journal article" date="2021" name="Proc. Natl. Acad. Sci. U.S.A.">
        <title>A Catalog of Tens of Thousands of Viruses from Human Metagenomes Reveals Hidden Associations with Chronic Diseases.</title>
        <authorList>
            <person name="Tisza M.J."/>
            <person name="Buck C.B."/>
        </authorList>
    </citation>
    <scope>NUCLEOTIDE SEQUENCE</scope>
    <source>
        <strain evidence="1">CtYA416</strain>
    </source>
</reference>
<dbReference type="EMBL" id="BK016136">
    <property type="protein sequence ID" value="DAF97819.1"/>
    <property type="molecule type" value="Genomic_DNA"/>
</dbReference>